<accession>A0A016WBK2</accession>
<dbReference type="SUPFAM" id="SSF54791">
    <property type="entry name" value="Eukaryotic type KH-domain (KH-domain type I)"/>
    <property type="match status" value="2"/>
</dbReference>
<dbReference type="EMBL" id="JARK01000501">
    <property type="protein sequence ID" value="EYC36388.1"/>
    <property type="molecule type" value="Genomic_DNA"/>
</dbReference>
<dbReference type="InterPro" id="IPR004088">
    <property type="entry name" value="KH_dom_type_1"/>
</dbReference>
<dbReference type="OrthoDB" id="442947at2759"/>
<evidence type="ECO:0000313" key="5">
    <source>
        <dbReference type="Proteomes" id="UP000024635"/>
    </source>
</evidence>
<feature type="domain" description="K Homology" evidence="3">
    <location>
        <begin position="136"/>
        <end position="205"/>
    </location>
</feature>
<dbReference type="STRING" id="53326.A0A016WBK2"/>
<organism evidence="4 5">
    <name type="scientific">Ancylostoma ceylanicum</name>
    <dbReference type="NCBI Taxonomy" id="53326"/>
    <lineage>
        <taxon>Eukaryota</taxon>
        <taxon>Metazoa</taxon>
        <taxon>Ecdysozoa</taxon>
        <taxon>Nematoda</taxon>
        <taxon>Chromadorea</taxon>
        <taxon>Rhabditida</taxon>
        <taxon>Rhabditina</taxon>
        <taxon>Rhabditomorpha</taxon>
        <taxon>Strongyloidea</taxon>
        <taxon>Ancylostomatidae</taxon>
        <taxon>Ancylostomatinae</taxon>
        <taxon>Ancylostoma</taxon>
    </lineage>
</organism>
<keyword evidence="5" id="KW-1185">Reference proteome</keyword>
<dbReference type="GO" id="GO:0003723">
    <property type="term" value="F:RNA binding"/>
    <property type="evidence" value="ECO:0007669"/>
    <property type="project" value="UniProtKB-UniRule"/>
</dbReference>
<proteinExistence type="predicted"/>
<dbReference type="Proteomes" id="UP000024635">
    <property type="component" value="Unassembled WGS sequence"/>
</dbReference>
<name>A0A016WBK2_9BILA</name>
<evidence type="ECO:0000256" key="1">
    <source>
        <dbReference type="ARBA" id="ARBA00022737"/>
    </source>
</evidence>
<protein>
    <recommendedName>
        <fullName evidence="3">K Homology domain-containing protein</fullName>
    </recommendedName>
</protein>
<dbReference type="PROSITE" id="PS50084">
    <property type="entry name" value="KH_TYPE_1"/>
    <property type="match status" value="2"/>
</dbReference>
<dbReference type="AlphaFoldDB" id="A0A016WBK2"/>
<dbReference type="Pfam" id="PF00013">
    <property type="entry name" value="KH_1"/>
    <property type="match status" value="2"/>
</dbReference>
<keyword evidence="1" id="KW-0677">Repeat</keyword>
<dbReference type="PANTHER" id="PTHR10288">
    <property type="entry name" value="KH DOMAIN CONTAINING RNA BINDING PROTEIN"/>
    <property type="match status" value="1"/>
</dbReference>
<dbReference type="Gene3D" id="3.30.1370.10">
    <property type="entry name" value="K Homology domain, type 1"/>
    <property type="match status" value="2"/>
</dbReference>
<gene>
    <name evidence="4" type="primary">Acey_s0901.g2957</name>
    <name evidence="4" type="synonym">Acey-ZK418.8</name>
    <name evidence="4" type="ORF">Y032_0901g2957</name>
</gene>
<keyword evidence="2" id="KW-0694">RNA-binding</keyword>
<evidence type="ECO:0000259" key="3">
    <source>
        <dbReference type="SMART" id="SM00322"/>
    </source>
</evidence>
<comment type="caution">
    <text evidence="4">The sequence shown here is derived from an EMBL/GenBank/DDBJ whole genome shotgun (WGS) entry which is preliminary data.</text>
</comment>
<reference evidence="5" key="1">
    <citation type="journal article" date="2015" name="Nat. Genet.">
        <title>The genome and transcriptome of the zoonotic hookworm Ancylostoma ceylanicum identify infection-specific gene families.</title>
        <authorList>
            <person name="Schwarz E.M."/>
            <person name="Hu Y."/>
            <person name="Antoshechkin I."/>
            <person name="Miller M.M."/>
            <person name="Sternberg P.W."/>
            <person name="Aroian R.V."/>
        </authorList>
    </citation>
    <scope>NUCLEOTIDE SEQUENCE</scope>
    <source>
        <strain evidence="5">HY135</strain>
    </source>
</reference>
<evidence type="ECO:0000256" key="2">
    <source>
        <dbReference type="PROSITE-ProRule" id="PRU00117"/>
    </source>
</evidence>
<dbReference type="CDD" id="cd00105">
    <property type="entry name" value="KH-I"/>
    <property type="match status" value="2"/>
</dbReference>
<sequence length="244" mass="27602">MMFRMLASWDELLMNAEETVCNEEVPQRRFITKLIRIPTKSIGTVVGKGGANVRRIEFETKTFIRIVYTDKNSAQFRKTVSHELSGNSVEDDWSAKEKPISKTDDGVFVEIRAESEERIRLACLAIRGLVADSLTPQITRHICAEPHAIGSIIGKDGCNLKRLQRNFRVRVEIDSHTCTSLRKISITGTEESVALAEIRITQLISRGRQAGSNPLDDDDVPFEQKMIEIAMLKKQLGQDEDEVW</sequence>
<dbReference type="InterPro" id="IPR004087">
    <property type="entry name" value="KH_dom"/>
</dbReference>
<dbReference type="InterPro" id="IPR036612">
    <property type="entry name" value="KH_dom_type_1_sf"/>
</dbReference>
<feature type="domain" description="K Homology" evidence="3">
    <location>
        <begin position="29"/>
        <end position="131"/>
    </location>
</feature>
<evidence type="ECO:0000313" key="4">
    <source>
        <dbReference type="EMBL" id="EYC36388.1"/>
    </source>
</evidence>
<dbReference type="SMART" id="SM00322">
    <property type="entry name" value="KH"/>
    <property type="match status" value="2"/>
</dbReference>